<sequence>RHNRNMSLDELPSGLTIRKDYSYTSTATYTHRGGITIPIPYYGDLKLNNNVSFTLNFDMNDSDEFKSGDKIELEQGAFTSSWKTGLRVSYQFSNKVSGGMRYEYRENNSRTLGRKIDRDFGFDVNISIAG</sequence>
<evidence type="ECO:0008006" key="2">
    <source>
        <dbReference type="Google" id="ProtNLM"/>
    </source>
</evidence>
<dbReference type="EMBL" id="UINC01007603">
    <property type="protein sequence ID" value="SVA34225.1"/>
    <property type="molecule type" value="Genomic_DNA"/>
</dbReference>
<name>A0A381V1H9_9ZZZZ</name>
<dbReference type="AlphaFoldDB" id="A0A381V1H9"/>
<accession>A0A381V1H9</accession>
<organism evidence="1">
    <name type="scientific">marine metagenome</name>
    <dbReference type="NCBI Taxonomy" id="408172"/>
    <lineage>
        <taxon>unclassified sequences</taxon>
        <taxon>metagenomes</taxon>
        <taxon>ecological metagenomes</taxon>
    </lineage>
</organism>
<proteinExistence type="predicted"/>
<gene>
    <name evidence="1" type="ORF">METZ01_LOCUS87079</name>
</gene>
<feature type="non-terminal residue" evidence="1">
    <location>
        <position position="1"/>
    </location>
</feature>
<reference evidence="1" key="1">
    <citation type="submission" date="2018-05" db="EMBL/GenBank/DDBJ databases">
        <authorList>
            <person name="Lanie J.A."/>
            <person name="Ng W.-L."/>
            <person name="Kazmierczak K.M."/>
            <person name="Andrzejewski T.M."/>
            <person name="Davidsen T.M."/>
            <person name="Wayne K.J."/>
            <person name="Tettelin H."/>
            <person name="Glass J.I."/>
            <person name="Rusch D."/>
            <person name="Podicherti R."/>
            <person name="Tsui H.-C.T."/>
            <person name="Winkler M.E."/>
        </authorList>
    </citation>
    <scope>NUCLEOTIDE SEQUENCE</scope>
</reference>
<protein>
    <recommendedName>
        <fullName evidence="2">Outer membrane protein beta-barrel domain-containing protein</fullName>
    </recommendedName>
</protein>
<evidence type="ECO:0000313" key="1">
    <source>
        <dbReference type="EMBL" id="SVA34225.1"/>
    </source>
</evidence>